<sequence>MKTMLTAVALATAAIAAPVAAQTLPPAVIIIVDMDKVFQSTAAGRQAQTELKTRLDSIQARVTSLRTSFGTEEQTLVSTRPAQAATPAAITAWETKAKDFQTRKTQAEAELAKREQDFQASRQFVLKQINDGAQPIITTIMKERGASIALAEGATLQHSASVDVTNDVVARLDKSLPRVSTAAPATPAAR</sequence>
<dbReference type="Gene3D" id="3.30.910.20">
    <property type="entry name" value="Skp domain"/>
    <property type="match status" value="1"/>
</dbReference>
<dbReference type="PANTHER" id="PTHR35089">
    <property type="entry name" value="CHAPERONE PROTEIN SKP"/>
    <property type="match status" value="1"/>
</dbReference>
<dbReference type="InterPro" id="IPR024930">
    <property type="entry name" value="Skp_dom_sf"/>
</dbReference>
<evidence type="ECO:0000256" key="1">
    <source>
        <dbReference type="ARBA" id="ARBA00009091"/>
    </source>
</evidence>
<dbReference type="GO" id="GO:0050821">
    <property type="term" value="P:protein stabilization"/>
    <property type="evidence" value="ECO:0007669"/>
    <property type="project" value="TreeGrafter"/>
</dbReference>
<keyword evidence="3" id="KW-0175">Coiled coil</keyword>
<evidence type="ECO:0008006" key="7">
    <source>
        <dbReference type="Google" id="ProtNLM"/>
    </source>
</evidence>
<organism evidence="5 6">
    <name type="scientific">Sandarakinorhabdus glacialis</name>
    <dbReference type="NCBI Taxonomy" id="1614636"/>
    <lineage>
        <taxon>Bacteria</taxon>
        <taxon>Pseudomonadati</taxon>
        <taxon>Pseudomonadota</taxon>
        <taxon>Alphaproteobacteria</taxon>
        <taxon>Sphingomonadales</taxon>
        <taxon>Sphingosinicellaceae</taxon>
        <taxon>Sandarakinorhabdus</taxon>
    </lineage>
</organism>
<gene>
    <name evidence="5" type="ORF">GCM10011529_04010</name>
</gene>
<dbReference type="GO" id="GO:0005829">
    <property type="term" value="C:cytosol"/>
    <property type="evidence" value="ECO:0007669"/>
    <property type="project" value="TreeGrafter"/>
</dbReference>
<protein>
    <recommendedName>
        <fullName evidence="7">OmpH family outer membrane protein</fullName>
    </recommendedName>
</protein>
<dbReference type="Pfam" id="PF03938">
    <property type="entry name" value="OmpH"/>
    <property type="match status" value="1"/>
</dbReference>
<dbReference type="InterPro" id="IPR005632">
    <property type="entry name" value="Chaperone_Skp"/>
</dbReference>
<dbReference type="AlphaFoldDB" id="A0A917E3T6"/>
<comment type="caution">
    <text evidence="5">The sequence shown here is derived from an EMBL/GenBank/DDBJ whole genome shotgun (WGS) entry which is preliminary data.</text>
</comment>
<name>A0A917E3T6_9SPHN</name>
<dbReference type="EMBL" id="BMJM01000001">
    <property type="protein sequence ID" value="GGE00935.1"/>
    <property type="molecule type" value="Genomic_DNA"/>
</dbReference>
<reference evidence="5" key="1">
    <citation type="journal article" date="2014" name="Int. J. Syst. Evol. Microbiol.">
        <title>Complete genome sequence of Corynebacterium casei LMG S-19264T (=DSM 44701T), isolated from a smear-ripened cheese.</title>
        <authorList>
            <consortium name="US DOE Joint Genome Institute (JGI-PGF)"/>
            <person name="Walter F."/>
            <person name="Albersmeier A."/>
            <person name="Kalinowski J."/>
            <person name="Ruckert C."/>
        </authorList>
    </citation>
    <scope>NUCLEOTIDE SEQUENCE</scope>
    <source>
        <strain evidence="5">CGMCC 1.15519</strain>
    </source>
</reference>
<feature type="chain" id="PRO_5037021014" description="OmpH family outer membrane protein" evidence="4">
    <location>
        <begin position="22"/>
        <end position="190"/>
    </location>
</feature>
<accession>A0A917E3T6</accession>
<dbReference type="SUPFAM" id="SSF111384">
    <property type="entry name" value="OmpH-like"/>
    <property type="match status" value="1"/>
</dbReference>
<evidence type="ECO:0000256" key="4">
    <source>
        <dbReference type="SAM" id="SignalP"/>
    </source>
</evidence>
<evidence type="ECO:0000256" key="2">
    <source>
        <dbReference type="ARBA" id="ARBA00022729"/>
    </source>
</evidence>
<feature type="coiled-coil region" evidence="3">
    <location>
        <begin position="90"/>
        <end position="117"/>
    </location>
</feature>
<keyword evidence="6" id="KW-1185">Reference proteome</keyword>
<comment type="similarity">
    <text evidence="1">Belongs to the Skp family.</text>
</comment>
<dbReference type="GO" id="GO:0051082">
    <property type="term" value="F:unfolded protein binding"/>
    <property type="evidence" value="ECO:0007669"/>
    <property type="project" value="InterPro"/>
</dbReference>
<proteinExistence type="inferred from homology"/>
<keyword evidence="2 4" id="KW-0732">Signal</keyword>
<dbReference type="Proteomes" id="UP000635071">
    <property type="component" value="Unassembled WGS sequence"/>
</dbReference>
<reference evidence="5" key="2">
    <citation type="submission" date="2020-09" db="EMBL/GenBank/DDBJ databases">
        <authorList>
            <person name="Sun Q."/>
            <person name="Zhou Y."/>
        </authorList>
    </citation>
    <scope>NUCLEOTIDE SEQUENCE</scope>
    <source>
        <strain evidence="5">CGMCC 1.15519</strain>
    </source>
</reference>
<evidence type="ECO:0000313" key="5">
    <source>
        <dbReference type="EMBL" id="GGE00935.1"/>
    </source>
</evidence>
<evidence type="ECO:0000313" key="6">
    <source>
        <dbReference type="Proteomes" id="UP000635071"/>
    </source>
</evidence>
<dbReference type="SMART" id="SM00935">
    <property type="entry name" value="OmpH"/>
    <property type="match status" value="1"/>
</dbReference>
<feature type="signal peptide" evidence="4">
    <location>
        <begin position="1"/>
        <end position="21"/>
    </location>
</feature>
<evidence type="ECO:0000256" key="3">
    <source>
        <dbReference type="SAM" id="Coils"/>
    </source>
</evidence>
<dbReference type="RefSeq" id="WP_188761228.1">
    <property type="nucleotide sequence ID" value="NZ_BMJM01000001.1"/>
</dbReference>
<dbReference type="PANTHER" id="PTHR35089:SF1">
    <property type="entry name" value="CHAPERONE PROTEIN SKP"/>
    <property type="match status" value="1"/>
</dbReference>